<dbReference type="AlphaFoldDB" id="A0A0A0HST8"/>
<evidence type="ECO:0000256" key="1">
    <source>
        <dbReference type="ARBA" id="ARBA00004571"/>
    </source>
</evidence>
<feature type="domain" description="TonB-dependent receptor-like beta-barrel" evidence="11">
    <location>
        <begin position="265"/>
        <end position="647"/>
    </location>
</feature>
<keyword evidence="4 9" id="KW-1134">Transmembrane beta strand</keyword>
<organism evidence="13 14">
    <name type="scientific">Roseovarius mucosus DSM 17069</name>
    <dbReference type="NCBI Taxonomy" id="1288298"/>
    <lineage>
        <taxon>Bacteria</taxon>
        <taxon>Pseudomonadati</taxon>
        <taxon>Pseudomonadota</taxon>
        <taxon>Alphaproteobacteria</taxon>
        <taxon>Rhodobacterales</taxon>
        <taxon>Roseobacteraceae</taxon>
        <taxon>Roseovarius</taxon>
    </lineage>
</organism>
<dbReference type="PATRIC" id="fig|1288298.3.peg.611"/>
<dbReference type="PANTHER" id="PTHR30069">
    <property type="entry name" value="TONB-DEPENDENT OUTER MEMBRANE RECEPTOR"/>
    <property type="match status" value="1"/>
</dbReference>
<name>A0A0A0HST8_9RHOB</name>
<keyword evidence="5 9" id="KW-0812">Transmembrane</keyword>
<evidence type="ECO:0000256" key="2">
    <source>
        <dbReference type="ARBA" id="ARBA00009810"/>
    </source>
</evidence>
<comment type="caution">
    <text evidence="13">The sequence shown here is derived from an EMBL/GenBank/DDBJ whole genome shotgun (WGS) entry which is preliminary data.</text>
</comment>
<protein>
    <submittedName>
        <fullName evidence="13">Outer membrane receptor protein, mostly Fe transport</fullName>
    </submittedName>
</protein>
<dbReference type="InterPro" id="IPR036942">
    <property type="entry name" value="Beta-barrel_TonB_sf"/>
</dbReference>
<comment type="similarity">
    <text evidence="2 9 10">Belongs to the TonB-dependent receptor family.</text>
</comment>
<dbReference type="PROSITE" id="PS52016">
    <property type="entry name" value="TONB_DEPENDENT_REC_3"/>
    <property type="match status" value="1"/>
</dbReference>
<dbReference type="STRING" id="215743.ROSMUCSMR3_01668"/>
<gene>
    <name evidence="13" type="ORF">rosmuc_00609</name>
</gene>
<feature type="domain" description="TonB-dependent receptor plug" evidence="12">
    <location>
        <begin position="51"/>
        <end position="164"/>
    </location>
</feature>
<dbReference type="HOGENOM" id="CLU_008287_19_3_5"/>
<evidence type="ECO:0000256" key="3">
    <source>
        <dbReference type="ARBA" id="ARBA00022448"/>
    </source>
</evidence>
<reference evidence="13 14" key="1">
    <citation type="submission" date="2013-01" db="EMBL/GenBank/DDBJ databases">
        <authorList>
            <person name="Fiebig A."/>
            <person name="Goeker M."/>
            <person name="Klenk H.-P.P."/>
        </authorList>
    </citation>
    <scope>NUCLEOTIDE SEQUENCE [LARGE SCALE GENOMIC DNA]</scope>
    <source>
        <strain evidence="13 14">DSM 17069</strain>
    </source>
</reference>
<dbReference type="GO" id="GO:0009279">
    <property type="term" value="C:cell outer membrane"/>
    <property type="evidence" value="ECO:0007669"/>
    <property type="project" value="UniProtKB-SubCell"/>
</dbReference>
<dbReference type="CDD" id="cd01347">
    <property type="entry name" value="ligand_gated_channel"/>
    <property type="match status" value="1"/>
</dbReference>
<dbReference type="RefSeq" id="WP_425442849.1">
    <property type="nucleotide sequence ID" value="NZ_KN293991.1"/>
</dbReference>
<dbReference type="Gene3D" id="2.170.130.10">
    <property type="entry name" value="TonB-dependent receptor, plug domain"/>
    <property type="match status" value="1"/>
</dbReference>
<keyword evidence="8 9" id="KW-0998">Cell outer membrane</keyword>
<dbReference type="GO" id="GO:0044718">
    <property type="term" value="P:siderophore transmembrane transport"/>
    <property type="evidence" value="ECO:0007669"/>
    <property type="project" value="TreeGrafter"/>
</dbReference>
<evidence type="ECO:0000256" key="10">
    <source>
        <dbReference type="RuleBase" id="RU003357"/>
    </source>
</evidence>
<dbReference type="Proteomes" id="UP000030021">
    <property type="component" value="Unassembled WGS sequence"/>
</dbReference>
<dbReference type="SUPFAM" id="SSF56935">
    <property type="entry name" value="Porins"/>
    <property type="match status" value="1"/>
</dbReference>
<evidence type="ECO:0000313" key="14">
    <source>
        <dbReference type="Proteomes" id="UP000030021"/>
    </source>
</evidence>
<evidence type="ECO:0000256" key="6">
    <source>
        <dbReference type="ARBA" id="ARBA00023077"/>
    </source>
</evidence>
<evidence type="ECO:0000256" key="4">
    <source>
        <dbReference type="ARBA" id="ARBA00022452"/>
    </source>
</evidence>
<keyword evidence="6 10" id="KW-0798">TonB box</keyword>
<dbReference type="GO" id="GO:0015344">
    <property type="term" value="F:siderophore uptake transmembrane transporter activity"/>
    <property type="evidence" value="ECO:0007669"/>
    <property type="project" value="TreeGrafter"/>
</dbReference>
<evidence type="ECO:0000259" key="12">
    <source>
        <dbReference type="Pfam" id="PF07715"/>
    </source>
</evidence>
<keyword evidence="3 9" id="KW-0813">Transport</keyword>
<dbReference type="Gene3D" id="2.40.170.20">
    <property type="entry name" value="TonB-dependent receptor, beta-barrel domain"/>
    <property type="match status" value="1"/>
</dbReference>
<keyword evidence="13" id="KW-0675">Receptor</keyword>
<proteinExistence type="inferred from homology"/>
<evidence type="ECO:0000313" key="13">
    <source>
        <dbReference type="EMBL" id="KGM90011.1"/>
    </source>
</evidence>
<accession>A0A0A0HST8</accession>
<dbReference type="InterPro" id="IPR039426">
    <property type="entry name" value="TonB-dep_rcpt-like"/>
</dbReference>
<dbReference type="Pfam" id="PF07715">
    <property type="entry name" value="Plug"/>
    <property type="match status" value="1"/>
</dbReference>
<dbReference type="eggNOG" id="COG4772">
    <property type="taxonomic scope" value="Bacteria"/>
</dbReference>
<comment type="subcellular location">
    <subcellularLocation>
        <location evidence="1 9">Cell outer membrane</location>
        <topology evidence="1 9">Multi-pass membrane protein</topology>
    </subcellularLocation>
</comment>
<evidence type="ECO:0000259" key="11">
    <source>
        <dbReference type="Pfam" id="PF00593"/>
    </source>
</evidence>
<evidence type="ECO:0000256" key="5">
    <source>
        <dbReference type="ARBA" id="ARBA00022692"/>
    </source>
</evidence>
<keyword evidence="7 9" id="KW-0472">Membrane</keyword>
<dbReference type="InterPro" id="IPR012910">
    <property type="entry name" value="Plug_dom"/>
</dbReference>
<evidence type="ECO:0000256" key="7">
    <source>
        <dbReference type="ARBA" id="ARBA00023136"/>
    </source>
</evidence>
<dbReference type="InterPro" id="IPR000531">
    <property type="entry name" value="Beta-barrel_TonB"/>
</dbReference>
<dbReference type="EMBL" id="AONH01000001">
    <property type="protein sequence ID" value="KGM90011.1"/>
    <property type="molecule type" value="Genomic_DNA"/>
</dbReference>
<evidence type="ECO:0000256" key="9">
    <source>
        <dbReference type="PROSITE-ProRule" id="PRU01360"/>
    </source>
</evidence>
<evidence type="ECO:0000256" key="8">
    <source>
        <dbReference type="ARBA" id="ARBA00023237"/>
    </source>
</evidence>
<dbReference type="PANTHER" id="PTHR30069:SF41">
    <property type="entry name" value="HEME_HEMOPEXIN UTILIZATION PROTEIN C"/>
    <property type="match status" value="1"/>
</dbReference>
<dbReference type="PROSITE" id="PS51257">
    <property type="entry name" value="PROKAR_LIPOPROTEIN"/>
    <property type="match status" value="1"/>
</dbReference>
<dbReference type="InterPro" id="IPR037066">
    <property type="entry name" value="Plug_dom_sf"/>
</dbReference>
<sequence>MTSRRRCILLTTTCLCIGLGQGCVGFAQETLPQEGFLGTLTLGESKRAVQTETATPTTVIDEEEIRDRQAGSVAELLVTVPSVALLNGDTAQGSGISIRGFGSNDTFGTDQKVLIQVDGATRGSEELYRIGTQLFTDPFLFKEVEVIRGTVGSFEYGSGVVGGVVRLETIDPEDVTEGETGFGLRQTLEFQTNGNGVTSSTIGAWQPTENFGLLFNYVSRRLGFPEDGSGTVINPLRARIDDPSMLIKAKYRFGEDKAHSIEASYQDTQSSQFDVPFDSFGNLTFFGNVDREVESQTSILKYNFNPLNDLVDLTLQYSHVDESILQSPVSCPGSPPAPISICSALLDADHDYETTTLTLKNTSLFDTGALRHDLTAGVEYINRERVNAFAAPGGEDNRWAIFAVDEIDIGRAWTLTPAIRYETSEVNGNTAPNDGRFSEDALVGGLSLRYAFNNGFTLFGSAAYTEVLPIIDDLEFPIRIGRSEKSRTYELGFSYDRRGLLRDSDSLALKVTYFDSELWDVNSFVDTTPAQALLDEIQTQGLEFEASYAMGNGFYVDLNATISDGEEVDALGGVRDWRNLAANSLRATVGKVFDDTYDLSWEVVSADSITVNGVRDEGYTVHNLRATIAPERGVWEGTEFRVGIENLLDEQYMPNLATRPAVGRNFKLTLAKTF</sequence>
<dbReference type="Pfam" id="PF00593">
    <property type="entry name" value="TonB_dep_Rec_b-barrel"/>
    <property type="match status" value="1"/>
</dbReference>